<evidence type="ECO:0000256" key="4">
    <source>
        <dbReference type="ARBA" id="ARBA00022694"/>
    </source>
</evidence>
<proteinExistence type="predicted"/>
<evidence type="ECO:0000259" key="6">
    <source>
        <dbReference type="Pfam" id="PF01207"/>
    </source>
</evidence>
<dbReference type="SUPFAM" id="SSF51395">
    <property type="entry name" value="FMN-linked oxidoreductases"/>
    <property type="match status" value="1"/>
</dbReference>
<keyword evidence="5" id="KW-0560">Oxidoreductase</keyword>
<evidence type="ECO:0000313" key="7">
    <source>
        <dbReference type="Proteomes" id="UP000887578"/>
    </source>
</evidence>
<evidence type="ECO:0000256" key="1">
    <source>
        <dbReference type="ARBA" id="ARBA00001917"/>
    </source>
</evidence>
<reference evidence="8" key="1">
    <citation type="submission" date="2022-11" db="UniProtKB">
        <authorList>
            <consortium name="WormBaseParasite"/>
        </authorList>
    </citation>
    <scope>IDENTIFICATION</scope>
</reference>
<keyword evidence="3" id="KW-0288">FMN</keyword>
<dbReference type="Pfam" id="PF01207">
    <property type="entry name" value="Dus"/>
    <property type="match status" value="1"/>
</dbReference>
<dbReference type="PANTHER" id="PTHR11082:SF31">
    <property type="entry name" value="TRNA-DIHYDROURIDINE(20A_20B) SYNTHASE [NAD(P)+]-LIKE"/>
    <property type="match status" value="1"/>
</dbReference>
<keyword evidence="2" id="KW-0285">Flavoprotein</keyword>
<dbReference type="Gene3D" id="3.20.20.70">
    <property type="entry name" value="Aldolase class I"/>
    <property type="match status" value="1"/>
</dbReference>
<accession>A0A914QR11</accession>
<dbReference type="InterPro" id="IPR013785">
    <property type="entry name" value="Aldolase_TIM"/>
</dbReference>
<evidence type="ECO:0000256" key="3">
    <source>
        <dbReference type="ARBA" id="ARBA00022643"/>
    </source>
</evidence>
<protein>
    <submittedName>
        <fullName evidence="8">DUS-like FMN-binding domain-containing protein</fullName>
    </submittedName>
</protein>
<organism evidence="7 8">
    <name type="scientific">Panagrolaimus davidi</name>
    <dbReference type="NCBI Taxonomy" id="227884"/>
    <lineage>
        <taxon>Eukaryota</taxon>
        <taxon>Metazoa</taxon>
        <taxon>Ecdysozoa</taxon>
        <taxon>Nematoda</taxon>
        <taxon>Chromadorea</taxon>
        <taxon>Rhabditida</taxon>
        <taxon>Tylenchina</taxon>
        <taxon>Panagrolaimomorpha</taxon>
        <taxon>Panagrolaimoidea</taxon>
        <taxon>Panagrolaimidae</taxon>
        <taxon>Panagrolaimus</taxon>
    </lineage>
</organism>
<feature type="domain" description="DUS-like FMN-binding" evidence="6">
    <location>
        <begin position="43"/>
        <end position="313"/>
    </location>
</feature>
<name>A0A914QR11_9BILA</name>
<dbReference type="GO" id="GO:0017150">
    <property type="term" value="F:tRNA dihydrouridine synthase activity"/>
    <property type="evidence" value="ECO:0007669"/>
    <property type="project" value="InterPro"/>
</dbReference>
<evidence type="ECO:0000313" key="8">
    <source>
        <dbReference type="WBParaSite" id="PDA_v2.g3990.t1"/>
    </source>
</evidence>
<keyword evidence="4" id="KW-0819">tRNA processing</keyword>
<keyword evidence="7" id="KW-1185">Reference proteome</keyword>
<dbReference type="AlphaFoldDB" id="A0A914QR11"/>
<dbReference type="WBParaSite" id="PDA_v2.g3990.t1">
    <property type="protein sequence ID" value="PDA_v2.g3990.t1"/>
    <property type="gene ID" value="PDA_v2.g3990"/>
</dbReference>
<dbReference type="InterPro" id="IPR018517">
    <property type="entry name" value="tRNA_hU_synthase_CS"/>
</dbReference>
<dbReference type="InterPro" id="IPR035587">
    <property type="entry name" value="DUS-like_FMN-bd"/>
</dbReference>
<comment type="cofactor">
    <cofactor evidence="1">
        <name>FMN</name>
        <dbReference type="ChEBI" id="CHEBI:58210"/>
    </cofactor>
</comment>
<dbReference type="PROSITE" id="PS01136">
    <property type="entry name" value="UPF0034"/>
    <property type="match status" value="1"/>
</dbReference>
<dbReference type="GO" id="GO:0050660">
    <property type="term" value="F:flavin adenine dinucleotide binding"/>
    <property type="evidence" value="ECO:0007669"/>
    <property type="project" value="InterPro"/>
</dbReference>
<dbReference type="PANTHER" id="PTHR11082">
    <property type="entry name" value="TRNA-DIHYDROURIDINE SYNTHASE"/>
    <property type="match status" value="1"/>
</dbReference>
<dbReference type="Proteomes" id="UP000887578">
    <property type="component" value="Unplaced"/>
</dbReference>
<sequence length="346" mass="38991">MMSEKSDGNSSILDFEKLLPTTLWSKEELCEEFELEKCPLFVAAPMVRYSNYPFRKIVKDFGADVLYTPMLYAKNLVQSYRNRSLNWGWNLGSDFPILQLAASNGEDFAEAVEMAHLWTSGIDLNCGCPKSNVRKLGCGSILLKTPEKIADIIKQGKSRLSTTAYPFSVKLRILDSSEKTVEMCRMLEKAGIDNIALHIRTVEMGGSGPTKPEVASLVKSAIKIPLYINGGVRNLREVFELAKETNADGIMVANGLLYNPALFAGYDHTPMKAVDNFIDTAIYEGMPQDIFHQHLMFMLRFILGKRERQNFNHCSSIPHILDFLHRLGFDQGGNQRRPHPFILDDC</sequence>
<dbReference type="CDD" id="cd02801">
    <property type="entry name" value="DUS_like_FMN"/>
    <property type="match status" value="1"/>
</dbReference>
<evidence type="ECO:0000256" key="5">
    <source>
        <dbReference type="ARBA" id="ARBA00023002"/>
    </source>
</evidence>
<evidence type="ECO:0000256" key="2">
    <source>
        <dbReference type="ARBA" id="ARBA00022630"/>
    </source>
</evidence>